<dbReference type="AlphaFoldDB" id="A0A1T1AR38"/>
<dbReference type="Gene3D" id="2.60.40.1180">
    <property type="entry name" value="Golgi alpha-mannosidase II"/>
    <property type="match status" value="2"/>
</dbReference>
<dbReference type="CDD" id="cd06599">
    <property type="entry name" value="GH31_glycosidase_Aec37"/>
    <property type="match status" value="1"/>
</dbReference>
<evidence type="ECO:0000259" key="5">
    <source>
        <dbReference type="Pfam" id="PF21365"/>
    </source>
</evidence>
<dbReference type="Gene3D" id="3.20.20.80">
    <property type="entry name" value="Glycosidases"/>
    <property type="match status" value="1"/>
</dbReference>
<reference evidence="6 7" key="1">
    <citation type="submission" date="2017-01" db="EMBL/GenBank/DDBJ databases">
        <title>Genome sequencing of Rhodoferax fermentans JCM 7819.</title>
        <authorList>
            <person name="Kim Y.J."/>
            <person name="Farh M.E.-A."/>
            <person name="Yang D.-C."/>
        </authorList>
    </citation>
    <scope>NUCLEOTIDE SEQUENCE [LARGE SCALE GENOMIC DNA]</scope>
    <source>
        <strain evidence="6 7">JCM 7819</strain>
    </source>
</reference>
<dbReference type="Proteomes" id="UP000190750">
    <property type="component" value="Unassembled WGS sequence"/>
</dbReference>
<dbReference type="SUPFAM" id="SSF51011">
    <property type="entry name" value="Glycosyl hydrolase domain"/>
    <property type="match status" value="1"/>
</dbReference>
<feature type="domain" description="Glycoside hydrolase family 31 TIM barrel" evidence="3">
    <location>
        <begin position="266"/>
        <end position="592"/>
    </location>
</feature>
<comment type="similarity">
    <text evidence="1 2">Belongs to the glycosyl hydrolase 31 family.</text>
</comment>
<dbReference type="SUPFAM" id="SSF51445">
    <property type="entry name" value="(Trans)glycosidases"/>
    <property type="match status" value="1"/>
</dbReference>
<comment type="caution">
    <text evidence="6">The sequence shown here is derived from an EMBL/GenBank/DDBJ whole genome shotgun (WGS) entry which is preliminary data.</text>
</comment>
<dbReference type="STRING" id="28066.RF819_06605"/>
<organism evidence="6 7">
    <name type="scientific">Rhodoferax fermentans</name>
    <dbReference type="NCBI Taxonomy" id="28066"/>
    <lineage>
        <taxon>Bacteria</taxon>
        <taxon>Pseudomonadati</taxon>
        <taxon>Pseudomonadota</taxon>
        <taxon>Betaproteobacteria</taxon>
        <taxon>Burkholderiales</taxon>
        <taxon>Comamonadaceae</taxon>
        <taxon>Rhodoferax</taxon>
    </lineage>
</organism>
<keyword evidence="2" id="KW-0378">Hydrolase</keyword>
<dbReference type="SUPFAM" id="SSF74650">
    <property type="entry name" value="Galactose mutarotase-like"/>
    <property type="match status" value="1"/>
</dbReference>
<dbReference type="PANTHER" id="PTHR22762">
    <property type="entry name" value="ALPHA-GLUCOSIDASE"/>
    <property type="match status" value="1"/>
</dbReference>
<evidence type="ECO:0000313" key="6">
    <source>
        <dbReference type="EMBL" id="OOV06445.1"/>
    </source>
</evidence>
<feature type="domain" description="Glycosyl hydrolase family 31 C-terminal" evidence="5">
    <location>
        <begin position="601"/>
        <end position="687"/>
    </location>
</feature>
<protein>
    <submittedName>
        <fullName evidence="6">Alpha-glucosidase</fullName>
    </submittedName>
</protein>
<dbReference type="InterPro" id="IPR017853">
    <property type="entry name" value="GH"/>
</dbReference>
<dbReference type="CDD" id="cd14752">
    <property type="entry name" value="GH31_N"/>
    <property type="match status" value="1"/>
</dbReference>
<name>A0A1T1AR38_RHOFE</name>
<accession>A0A1T1AR38</accession>
<dbReference type="GO" id="GO:0005975">
    <property type="term" value="P:carbohydrate metabolic process"/>
    <property type="evidence" value="ECO:0007669"/>
    <property type="project" value="InterPro"/>
</dbReference>
<dbReference type="OrthoDB" id="176168at2"/>
<evidence type="ECO:0000256" key="1">
    <source>
        <dbReference type="ARBA" id="ARBA00007806"/>
    </source>
</evidence>
<evidence type="ECO:0000259" key="4">
    <source>
        <dbReference type="Pfam" id="PF13802"/>
    </source>
</evidence>
<dbReference type="Pfam" id="PF01055">
    <property type="entry name" value="Glyco_hydro_31_2nd"/>
    <property type="match status" value="1"/>
</dbReference>
<dbReference type="Pfam" id="PF13802">
    <property type="entry name" value="Gal_mutarotas_2"/>
    <property type="match status" value="1"/>
</dbReference>
<dbReference type="RefSeq" id="WP_078364240.1">
    <property type="nucleotide sequence ID" value="NZ_MTJN01000002.1"/>
</dbReference>
<evidence type="ECO:0000313" key="7">
    <source>
        <dbReference type="Proteomes" id="UP000190750"/>
    </source>
</evidence>
<dbReference type="EMBL" id="MTJN01000002">
    <property type="protein sequence ID" value="OOV06445.1"/>
    <property type="molecule type" value="Genomic_DNA"/>
</dbReference>
<sequence length="807" mass="90521">MRLDQIPLFSLDPACSGNHLVLRSAEGALAHVFVLEHDIVRLLVLPDAKLHFPRTWAIAPGLDDIAAEGRDRFDLSGFALPDFELAQDDNTLTITTRDLRLSIQLKGLFCRWEVKRGGVWQAAANDRTTQAYNFGWWDQRVYHYLQRERGEMYFGLGERTGPANRAGQRYQMCNLDPMGYDARSTDPLYKHIPFYLTHKPSSGVCFGLFYDTLSECVFDMGKEMDNYHGHYRYFVAEHGDLDLYFIAGDGPATITQRYTWLTGRPVFAPKYSLGYSGSTMSYTDAPNAQERMGEFLARCQEHDIACESFHLSSGYTSIGGKRYVFHWNRDKFPDPAGFAASYLAKGVRLCANIKPALLHDHPRFAEAAAAGLLIQDPDGQPTAVQFWDDTGAYLDFTNPATIAWWKERVTESLLQTGIAATWNDNNEYEIWSTQARMFGFGEARPAVEARSLQTLLMMQASHQAQQAFAPDERPWLISRSGTPGMQRHVQTWSGDNYTSWDTLRFNIRMGLGLALSGVSNTGHDIGGFSGPAPGPELLLRWVQNGIFLPRFSIHSWNDDGTVNEPWMYPEITARIRELIALRVRLTPYLYHLLWRSHSAYEPMIRPTFHDFPADAQTWAENDDMLLGPNLLVASVVEPGATQRRVWLPAGSDWCDFWSGQRHHGGQWLTLDAPLDSSTPPLLARAGCAIPLNLAPVHFGQTDDVRGFQVFPLETGAFEATCFEDDGHSLAYQQDQFGLWTLAVQCDAEALRIQIAKSGQKPPVSNEVTLLIPQADPRSVAVEGATLLSETSQGAWRYLTLRLAATGA</sequence>
<proteinExistence type="inferred from homology"/>
<feature type="domain" description="Glycoside hydrolase family 31 N-terminal" evidence="4">
    <location>
        <begin position="31"/>
        <end position="219"/>
    </location>
</feature>
<dbReference type="InterPro" id="IPR025887">
    <property type="entry name" value="Glyco_hydro_31_N_dom"/>
</dbReference>
<dbReference type="GO" id="GO:0030246">
    <property type="term" value="F:carbohydrate binding"/>
    <property type="evidence" value="ECO:0007669"/>
    <property type="project" value="InterPro"/>
</dbReference>
<dbReference type="Gene3D" id="2.60.40.1760">
    <property type="entry name" value="glycosyl hydrolase (family 31)"/>
    <property type="match status" value="1"/>
</dbReference>
<dbReference type="InterPro" id="IPR048395">
    <property type="entry name" value="Glyco_hydro_31_C"/>
</dbReference>
<evidence type="ECO:0000256" key="2">
    <source>
        <dbReference type="RuleBase" id="RU361185"/>
    </source>
</evidence>
<dbReference type="InterPro" id="IPR000322">
    <property type="entry name" value="Glyco_hydro_31_TIM"/>
</dbReference>
<dbReference type="InterPro" id="IPR013780">
    <property type="entry name" value="Glyco_hydro_b"/>
</dbReference>
<gene>
    <name evidence="6" type="ORF">RF819_06605</name>
</gene>
<dbReference type="GO" id="GO:0004553">
    <property type="term" value="F:hydrolase activity, hydrolyzing O-glycosyl compounds"/>
    <property type="evidence" value="ECO:0007669"/>
    <property type="project" value="InterPro"/>
</dbReference>
<keyword evidence="7" id="KW-1185">Reference proteome</keyword>
<dbReference type="Pfam" id="PF21365">
    <property type="entry name" value="Glyco_hydro_31_3rd"/>
    <property type="match status" value="1"/>
</dbReference>
<evidence type="ECO:0000259" key="3">
    <source>
        <dbReference type="Pfam" id="PF01055"/>
    </source>
</evidence>
<keyword evidence="2" id="KW-0326">Glycosidase</keyword>
<dbReference type="PANTHER" id="PTHR22762:SF165">
    <property type="entry name" value="PUTATIVE (AFU_ORTHOLOGUE AFUA_1G06560)-RELATED"/>
    <property type="match status" value="1"/>
</dbReference>
<dbReference type="InterPro" id="IPR011013">
    <property type="entry name" value="Gal_mutarotase_sf_dom"/>
</dbReference>